<keyword evidence="2" id="KW-0805">Transcription regulation</keyword>
<dbReference type="InterPro" id="IPR005119">
    <property type="entry name" value="LysR_subst-bd"/>
</dbReference>
<name>A0A327ZQM4_9STAP</name>
<dbReference type="InterPro" id="IPR050950">
    <property type="entry name" value="HTH-type_LysR_regulators"/>
</dbReference>
<dbReference type="RefSeq" id="WP_111715978.1">
    <property type="nucleotide sequence ID" value="NZ_JBHSSR010000013.1"/>
</dbReference>
<keyword evidence="7" id="KW-1185">Reference proteome</keyword>
<reference evidence="6 7" key="1">
    <citation type="journal article" date="2018" name="Front. Microbiol.">
        <title>Description and Comparative Genomics of Macrococcus caseolyticus subsp. hominis subsp. nov., Macrococcus goetzii sp. nov., Macrococcus epidermidis sp. nov., and Macrococcus bohemicus sp. nov., Novel Macrococci From Human Clinical Material With Virulence Potential and Suspected Uptake of Foreign DNA by Natural Transformation.</title>
        <authorList>
            <person name="Maslanova I."/>
            <person name="Wertheimer Z."/>
            <person name="Sedlacek I."/>
            <person name="Svec P."/>
            <person name="Indrakova A."/>
            <person name="Kovarovic V."/>
            <person name="Schumann P."/>
            <person name="Sproer C."/>
            <person name="Kralova S."/>
            <person name="Sedo O."/>
            <person name="Kristofova L."/>
            <person name="Vrbovska V."/>
            <person name="Fuzik T."/>
            <person name="Petras P."/>
            <person name="Zdrahal Z."/>
            <person name="Ruzickova V."/>
            <person name="Doskar J."/>
            <person name="Pantucek R."/>
        </authorList>
    </citation>
    <scope>NUCLEOTIDE SEQUENCE [LARGE SCALE GENOMIC DNA]</scope>
    <source>
        <strain evidence="6 7">01/688</strain>
    </source>
</reference>
<accession>A0A327ZQM4</accession>
<comment type="similarity">
    <text evidence="1">Belongs to the LysR transcriptional regulatory family.</text>
</comment>
<dbReference type="GO" id="GO:0005829">
    <property type="term" value="C:cytosol"/>
    <property type="evidence" value="ECO:0007669"/>
    <property type="project" value="TreeGrafter"/>
</dbReference>
<dbReference type="PANTHER" id="PTHR30419:SF8">
    <property type="entry name" value="NITROGEN ASSIMILATION TRANSCRIPTIONAL ACTIVATOR-RELATED"/>
    <property type="match status" value="1"/>
</dbReference>
<dbReference type="FunFam" id="1.10.10.10:FF:000001">
    <property type="entry name" value="LysR family transcriptional regulator"/>
    <property type="match status" value="1"/>
</dbReference>
<proteinExistence type="inferred from homology"/>
<evidence type="ECO:0000313" key="6">
    <source>
        <dbReference type="EMBL" id="RAK44630.1"/>
    </source>
</evidence>
<dbReference type="PROSITE" id="PS50931">
    <property type="entry name" value="HTH_LYSR"/>
    <property type="match status" value="1"/>
</dbReference>
<dbReference type="SUPFAM" id="SSF53850">
    <property type="entry name" value="Periplasmic binding protein-like II"/>
    <property type="match status" value="1"/>
</dbReference>
<dbReference type="InterPro" id="IPR036388">
    <property type="entry name" value="WH-like_DNA-bd_sf"/>
</dbReference>
<sequence length="303" mass="35428">MLKKGDDHMDIKQLKYFVEIVQHKSMTEAANQLYMSQSTLSKAVRDLEKEFNTSLFTRQNRRLILTDEGKLLYDQSLELIRLYNQLPDELHQKDGNETGHIRFGLSTIADANKFMNTFQAYHDRYPKITYQLTQGGGKSIEQKILSNQLDLGITSLPVDTNNFDYLPIYKEHFYIVLLKNHVLCSKNVIKLNDLKEESFIMFDEAYYINDLIQTVCRQQGFVPKVIAKITQWNIIEYLITSNIGVTILPENIAKTLNKNPEITIVPIEKEILSWEIGVIWKKNVYLNQVSRKWIDYMTIHLNQ</sequence>
<protein>
    <submittedName>
        <fullName evidence="6">LysR family transcriptional regulator</fullName>
    </submittedName>
</protein>
<dbReference type="EMBL" id="PZJH01000003">
    <property type="protein sequence ID" value="RAK44630.1"/>
    <property type="molecule type" value="Genomic_DNA"/>
</dbReference>
<dbReference type="GO" id="GO:0003700">
    <property type="term" value="F:DNA-binding transcription factor activity"/>
    <property type="evidence" value="ECO:0007669"/>
    <property type="project" value="InterPro"/>
</dbReference>
<comment type="caution">
    <text evidence="6">The sequence shown here is derived from an EMBL/GenBank/DDBJ whole genome shotgun (WGS) entry which is preliminary data.</text>
</comment>
<dbReference type="Pfam" id="PF03466">
    <property type="entry name" value="LysR_substrate"/>
    <property type="match status" value="1"/>
</dbReference>
<dbReference type="InterPro" id="IPR000847">
    <property type="entry name" value="LysR_HTH_N"/>
</dbReference>
<dbReference type="Gene3D" id="3.40.190.290">
    <property type="match status" value="1"/>
</dbReference>
<keyword evidence="4" id="KW-0804">Transcription</keyword>
<organism evidence="6 7">
    <name type="scientific">Macrococcus epidermidis</name>
    <dbReference type="NCBI Taxonomy" id="1902580"/>
    <lineage>
        <taxon>Bacteria</taxon>
        <taxon>Bacillati</taxon>
        <taxon>Bacillota</taxon>
        <taxon>Bacilli</taxon>
        <taxon>Bacillales</taxon>
        <taxon>Staphylococcaceae</taxon>
        <taxon>Macrococcus</taxon>
    </lineage>
</organism>
<keyword evidence="3" id="KW-0238">DNA-binding</keyword>
<dbReference type="SUPFAM" id="SSF46785">
    <property type="entry name" value="Winged helix' DNA-binding domain"/>
    <property type="match status" value="1"/>
</dbReference>
<dbReference type="InterPro" id="IPR036390">
    <property type="entry name" value="WH_DNA-bd_sf"/>
</dbReference>
<dbReference type="Pfam" id="PF00126">
    <property type="entry name" value="HTH_1"/>
    <property type="match status" value="1"/>
</dbReference>
<evidence type="ECO:0000256" key="1">
    <source>
        <dbReference type="ARBA" id="ARBA00009437"/>
    </source>
</evidence>
<dbReference type="Gene3D" id="1.10.10.10">
    <property type="entry name" value="Winged helix-like DNA-binding domain superfamily/Winged helix DNA-binding domain"/>
    <property type="match status" value="1"/>
</dbReference>
<dbReference type="PANTHER" id="PTHR30419">
    <property type="entry name" value="HTH-TYPE TRANSCRIPTIONAL REGULATOR YBHD"/>
    <property type="match status" value="1"/>
</dbReference>
<dbReference type="PRINTS" id="PR00039">
    <property type="entry name" value="HTHLYSR"/>
</dbReference>
<evidence type="ECO:0000259" key="5">
    <source>
        <dbReference type="PROSITE" id="PS50931"/>
    </source>
</evidence>
<evidence type="ECO:0000313" key="7">
    <source>
        <dbReference type="Proteomes" id="UP000249808"/>
    </source>
</evidence>
<evidence type="ECO:0000256" key="2">
    <source>
        <dbReference type="ARBA" id="ARBA00023015"/>
    </source>
</evidence>
<dbReference type="AlphaFoldDB" id="A0A327ZQM4"/>
<dbReference type="Proteomes" id="UP000249808">
    <property type="component" value="Unassembled WGS sequence"/>
</dbReference>
<evidence type="ECO:0000256" key="4">
    <source>
        <dbReference type="ARBA" id="ARBA00023163"/>
    </source>
</evidence>
<dbReference type="GO" id="GO:0003677">
    <property type="term" value="F:DNA binding"/>
    <property type="evidence" value="ECO:0007669"/>
    <property type="project" value="UniProtKB-KW"/>
</dbReference>
<feature type="domain" description="HTH lysR-type" evidence="5">
    <location>
        <begin position="9"/>
        <end position="66"/>
    </location>
</feature>
<evidence type="ECO:0000256" key="3">
    <source>
        <dbReference type="ARBA" id="ARBA00023125"/>
    </source>
</evidence>
<gene>
    <name evidence="6" type="ORF">BHU61_07910</name>
</gene>